<dbReference type="Gene3D" id="3.40.50.10680">
    <property type="entry name" value="CofD-like domains"/>
    <property type="match status" value="1"/>
</dbReference>
<name>A0AAW1NWY1_9CHLO</name>
<dbReference type="PANTHER" id="PTHR31240:SF0">
    <property type="entry name" value="MATERNAL EFFECT EMBRYO ARREST 18"/>
    <property type="match status" value="1"/>
</dbReference>
<dbReference type="InterPro" id="IPR038136">
    <property type="entry name" value="CofD-like_dom_sf"/>
</dbReference>
<dbReference type="Proteomes" id="UP001465755">
    <property type="component" value="Unassembled WGS sequence"/>
</dbReference>
<dbReference type="GO" id="GO:0043743">
    <property type="term" value="F:LPPG:FO 2-phospho-L-lactate transferase activity"/>
    <property type="evidence" value="ECO:0007669"/>
    <property type="project" value="InterPro"/>
</dbReference>
<dbReference type="PANTHER" id="PTHR31240">
    <property type="entry name" value="MATERNAL EFFECT EMBRYO ARREST 18"/>
    <property type="match status" value="1"/>
</dbReference>
<dbReference type="AlphaFoldDB" id="A0AAW1NWY1"/>
<proteinExistence type="predicted"/>
<evidence type="ECO:0000313" key="2">
    <source>
        <dbReference type="EMBL" id="KAK9795891.1"/>
    </source>
</evidence>
<reference evidence="2 3" key="1">
    <citation type="journal article" date="2024" name="Nat. Commun.">
        <title>Phylogenomics reveals the evolutionary origins of lichenization in chlorophyte algae.</title>
        <authorList>
            <person name="Puginier C."/>
            <person name="Libourel C."/>
            <person name="Otte J."/>
            <person name="Skaloud P."/>
            <person name="Haon M."/>
            <person name="Grisel S."/>
            <person name="Petersen M."/>
            <person name="Berrin J.G."/>
            <person name="Delaux P.M."/>
            <person name="Dal Grande F."/>
            <person name="Keller J."/>
        </authorList>
    </citation>
    <scope>NUCLEOTIDE SEQUENCE [LARGE SCALE GENOMIC DNA]</scope>
    <source>
        <strain evidence="2 3">SAG 2036</strain>
    </source>
</reference>
<dbReference type="Pfam" id="PF01933">
    <property type="entry name" value="CofD"/>
    <property type="match status" value="1"/>
</dbReference>
<sequence length="236" mass="25590">WGAHCAMAVGEEMAFLPAYQGAILSGLPSLRALTTKVAHVLPVSDDGGSTAEIVRVLGGPAVGDIRSRCLRLADDSNDEANAVKNLLAHRLSSKSNRAARAEWYEIVEGQHELWDGVSEPYKHTIRAFLVEFHTQVIRHSTERFDFSNGSVGNFFFAGARVYLRSLEAAVFMFSRVARLPTGSQVLPAIRTEERITLGAQLQDGTLIRGQNAISHPPGRTSTGIHPIPPGLSHSQA</sequence>
<evidence type="ECO:0000313" key="3">
    <source>
        <dbReference type="Proteomes" id="UP001465755"/>
    </source>
</evidence>
<accession>A0AAW1NWY1</accession>
<comment type="caution">
    <text evidence="2">The sequence shown here is derived from an EMBL/GenBank/DDBJ whole genome shotgun (WGS) entry which is preliminary data.</text>
</comment>
<dbReference type="EMBL" id="JALJOQ010000123">
    <property type="protein sequence ID" value="KAK9795891.1"/>
    <property type="molecule type" value="Genomic_DNA"/>
</dbReference>
<organism evidence="2 3">
    <name type="scientific">Symbiochloris irregularis</name>
    <dbReference type="NCBI Taxonomy" id="706552"/>
    <lineage>
        <taxon>Eukaryota</taxon>
        <taxon>Viridiplantae</taxon>
        <taxon>Chlorophyta</taxon>
        <taxon>core chlorophytes</taxon>
        <taxon>Trebouxiophyceae</taxon>
        <taxon>Trebouxiales</taxon>
        <taxon>Trebouxiaceae</taxon>
        <taxon>Symbiochloris</taxon>
    </lineage>
</organism>
<protein>
    <submittedName>
        <fullName evidence="2">Uncharacterized protein</fullName>
    </submittedName>
</protein>
<feature type="non-terminal residue" evidence="2">
    <location>
        <position position="1"/>
    </location>
</feature>
<evidence type="ECO:0000256" key="1">
    <source>
        <dbReference type="SAM" id="MobiDB-lite"/>
    </source>
</evidence>
<gene>
    <name evidence="2" type="ORF">WJX73_009906</name>
</gene>
<dbReference type="SUPFAM" id="SSF142338">
    <property type="entry name" value="CofD-like"/>
    <property type="match status" value="1"/>
</dbReference>
<feature type="region of interest" description="Disordered" evidence="1">
    <location>
        <begin position="209"/>
        <end position="236"/>
    </location>
</feature>
<dbReference type="InterPro" id="IPR002882">
    <property type="entry name" value="CofD"/>
</dbReference>
<keyword evidence="3" id="KW-1185">Reference proteome</keyword>